<comment type="caution">
    <text evidence="2">The sequence shown here is derived from an EMBL/GenBank/DDBJ whole genome shotgun (WGS) entry which is preliminary data.</text>
</comment>
<protein>
    <submittedName>
        <fullName evidence="2">Uncharacterized protein</fullName>
    </submittedName>
</protein>
<dbReference type="EMBL" id="CAUJNA010003527">
    <property type="protein sequence ID" value="CAJ1404147.1"/>
    <property type="molecule type" value="Genomic_DNA"/>
</dbReference>
<organism evidence="2 3">
    <name type="scientific">Effrenium voratum</name>
    <dbReference type="NCBI Taxonomy" id="2562239"/>
    <lineage>
        <taxon>Eukaryota</taxon>
        <taxon>Sar</taxon>
        <taxon>Alveolata</taxon>
        <taxon>Dinophyceae</taxon>
        <taxon>Suessiales</taxon>
        <taxon>Symbiodiniaceae</taxon>
        <taxon>Effrenium</taxon>
    </lineage>
</organism>
<name>A0AA36JDB7_9DINO</name>
<keyword evidence="3" id="KW-1185">Reference proteome</keyword>
<feature type="compositionally biased region" description="Basic and acidic residues" evidence="1">
    <location>
        <begin position="44"/>
        <end position="59"/>
    </location>
</feature>
<evidence type="ECO:0000313" key="2">
    <source>
        <dbReference type="EMBL" id="CAJ1404147.1"/>
    </source>
</evidence>
<accession>A0AA36JDB7</accession>
<dbReference type="Proteomes" id="UP001178507">
    <property type="component" value="Unassembled WGS sequence"/>
</dbReference>
<sequence>MVRFFGNVQASLGDFPLFWCFPACPPSGDGRSFNYTVLPQDEQKATKRELSMSSKEKEMQQSLNVPKAEANLSRGQPCLETTAEPTCIEQQQDGCVAAAEEDV</sequence>
<dbReference type="AlphaFoldDB" id="A0AA36JDB7"/>
<evidence type="ECO:0000256" key="1">
    <source>
        <dbReference type="SAM" id="MobiDB-lite"/>
    </source>
</evidence>
<feature type="region of interest" description="Disordered" evidence="1">
    <location>
        <begin position="44"/>
        <end position="67"/>
    </location>
</feature>
<proteinExistence type="predicted"/>
<evidence type="ECO:0000313" key="3">
    <source>
        <dbReference type="Proteomes" id="UP001178507"/>
    </source>
</evidence>
<reference evidence="2" key="1">
    <citation type="submission" date="2023-08" db="EMBL/GenBank/DDBJ databases">
        <authorList>
            <person name="Chen Y."/>
            <person name="Shah S."/>
            <person name="Dougan E. K."/>
            <person name="Thang M."/>
            <person name="Chan C."/>
        </authorList>
    </citation>
    <scope>NUCLEOTIDE SEQUENCE</scope>
</reference>
<gene>
    <name evidence="2" type="ORF">EVOR1521_LOCUS26662</name>
</gene>